<dbReference type="Pfam" id="PF22041">
    <property type="entry name" value="GST_C_7"/>
    <property type="match status" value="1"/>
</dbReference>
<gene>
    <name evidence="3" type="ORF">A1O7_01056</name>
</gene>
<keyword evidence="4" id="KW-1185">Reference proteome</keyword>
<evidence type="ECO:0000259" key="1">
    <source>
        <dbReference type="Pfam" id="PF13409"/>
    </source>
</evidence>
<dbReference type="Proteomes" id="UP000019473">
    <property type="component" value="Unassembled WGS sequence"/>
</dbReference>
<evidence type="ECO:0000313" key="3">
    <source>
        <dbReference type="EMBL" id="EXJ64718.1"/>
    </source>
</evidence>
<dbReference type="Gene3D" id="3.40.30.10">
    <property type="entry name" value="Glutaredoxin"/>
    <property type="match status" value="1"/>
</dbReference>
<dbReference type="InterPro" id="IPR054416">
    <property type="entry name" value="GST_UstS-like_C"/>
</dbReference>
<feature type="domain" description="Glutathione S-transferase UstS-like C-terminal" evidence="2">
    <location>
        <begin position="109"/>
        <end position="209"/>
    </location>
</feature>
<dbReference type="eggNOG" id="ENOG502QQN3">
    <property type="taxonomic scope" value="Eukaryota"/>
</dbReference>
<proteinExistence type="predicted"/>
<dbReference type="EMBL" id="AMGW01000001">
    <property type="protein sequence ID" value="EXJ64718.1"/>
    <property type="molecule type" value="Genomic_DNA"/>
</dbReference>
<dbReference type="InterPro" id="IPR004045">
    <property type="entry name" value="Glutathione_S-Trfase_N"/>
</dbReference>
<organism evidence="3 4">
    <name type="scientific">Cladophialophora yegresii CBS 114405</name>
    <dbReference type="NCBI Taxonomy" id="1182544"/>
    <lineage>
        <taxon>Eukaryota</taxon>
        <taxon>Fungi</taxon>
        <taxon>Dikarya</taxon>
        <taxon>Ascomycota</taxon>
        <taxon>Pezizomycotina</taxon>
        <taxon>Eurotiomycetes</taxon>
        <taxon>Chaetothyriomycetidae</taxon>
        <taxon>Chaetothyriales</taxon>
        <taxon>Herpotrichiellaceae</taxon>
        <taxon>Cladophialophora</taxon>
    </lineage>
</organism>
<dbReference type="Pfam" id="PF13409">
    <property type="entry name" value="GST_N_2"/>
    <property type="match status" value="1"/>
</dbReference>
<evidence type="ECO:0000259" key="2">
    <source>
        <dbReference type="Pfam" id="PF22041"/>
    </source>
</evidence>
<protein>
    <submittedName>
        <fullName evidence="3">Uncharacterized protein</fullName>
    </submittedName>
</protein>
<dbReference type="OrthoDB" id="4951845at2759"/>
<evidence type="ECO:0000313" key="4">
    <source>
        <dbReference type="Proteomes" id="UP000019473"/>
    </source>
</evidence>
<sequence length="240" mass="27793">MSSDEIILYDLPSKQGFSWSLNPWKTRLALNIKGLPYRTEWVEYPDLKPTFQKLGIPPNDSGPFEYTSPTVRLPNGEYVMESRKIIDRLEALYPDPSLHLDSPYQARTEQFLPKLVGTVRPIFMPLVPVTFLNPPSKQYFEQDREKTLGMPLQEYHAKNAEQAFRDVEPLWKELAGWYAENEGGVWLEGKEIVYADVMVLALMRMLDRLGVAERLWALEGGDVLKKVYDAAAKWFERDTY</sequence>
<dbReference type="HOGENOM" id="CLU_011226_4_3_1"/>
<comment type="caution">
    <text evidence="3">The sequence shown here is derived from an EMBL/GenBank/DDBJ whole genome shotgun (WGS) entry which is preliminary data.</text>
</comment>
<accession>W9W9T8</accession>
<dbReference type="SUPFAM" id="SSF52833">
    <property type="entry name" value="Thioredoxin-like"/>
    <property type="match status" value="1"/>
</dbReference>
<dbReference type="InterPro" id="IPR036249">
    <property type="entry name" value="Thioredoxin-like_sf"/>
</dbReference>
<dbReference type="RefSeq" id="XP_007753285.1">
    <property type="nucleotide sequence ID" value="XM_007755095.1"/>
</dbReference>
<name>W9W9T8_9EURO</name>
<dbReference type="GeneID" id="19175670"/>
<dbReference type="AlphaFoldDB" id="W9W9T8"/>
<dbReference type="VEuPathDB" id="FungiDB:A1O7_01056"/>
<dbReference type="STRING" id="1182544.W9W9T8"/>
<feature type="domain" description="GST N-terminal" evidence="1">
    <location>
        <begin position="19"/>
        <end position="91"/>
    </location>
</feature>
<dbReference type="Gene3D" id="1.20.1050.10">
    <property type="match status" value="1"/>
</dbReference>
<reference evidence="3 4" key="1">
    <citation type="submission" date="2013-03" db="EMBL/GenBank/DDBJ databases">
        <title>The Genome Sequence of Cladophialophora yegresii CBS 114405.</title>
        <authorList>
            <consortium name="The Broad Institute Genomics Platform"/>
            <person name="Cuomo C."/>
            <person name="de Hoog S."/>
            <person name="Gorbushina A."/>
            <person name="Walker B."/>
            <person name="Young S.K."/>
            <person name="Zeng Q."/>
            <person name="Gargeya S."/>
            <person name="Fitzgerald M."/>
            <person name="Haas B."/>
            <person name="Abouelleil A."/>
            <person name="Allen A.W."/>
            <person name="Alvarado L."/>
            <person name="Arachchi H.M."/>
            <person name="Berlin A.M."/>
            <person name="Chapman S.B."/>
            <person name="Gainer-Dewar J."/>
            <person name="Goldberg J."/>
            <person name="Griggs A."/>
            <person name="Gujja S."/>
            <person name="Hansen M."/>
            <person name="Howarth C."/>
            <person name="Imamovic A."/>
            <person name="Ireland A."/>
            <person name="Larimer J."/>
            <person name="McCowan C."/>
            <person name="Murphy C."/>
            <person name="Pearson M."/>
            <person name="Poon T.W."/>
            <person name="Priest M."/>
            <person name="Roberts A."/>
            <person name="Saif S."/>
            <person name="Shea T."/>
            <person name="Sisk P."/>
            <person name="Sykes S."/>
            <person name="Wortman J."/>
            <person name="Nusbaum C."/>
            <person name="Birren B."/>
        </authorList>
    </citation>
    <scope>NUCLEOTIDE SEQUENCE [LARGE SCALE GENOMIC DNA]</scope>
    <source>
        <strain evidence="3 4">CBS 114405</strain>
    </source>
</reference>